<dbReference type="PANTHER" id="PTHR13847:SF289">
    <property type="entry name" value="GLYCINE OXIDASE"/>
    <property type="match status" value="1"/>
</dbReference>
<evidence type="ECO:0000259" key="2">
    <source>
        <dbReference type="Pfam" id="PF01266"/>
    </source>
</evidence>
<dbReference type="Pfam" id="PF01266">
    <property type="entry name" value="DAO"/>
    <property type="match status" value="1"/>
</dbReference>
<dbReference type="Gene3D" id="3.30.9.10">
    <property type="entry name" value="D-Amino Acid Oxidase, subunit A, domain 2"/>
    <property type="match status" value="1"/>
</dbReference>
<dbReference type="InterPro" id="IPR006076">
    <property type="entry name" value="FAD-dep_OxRdtase"/>
</dbReference>
<dbReference type="GO" id="GO:0005737">
    <property type="term" value="C:cytoplasm"/>
    <property type="evidence" value="ECO:0007669"/>
    <property type="project" value="TreeGrafter"/>
</dbReference>
<protein>
    <submittedName>
        <fullName evidence="3">Glycine/D-amino acid oxidase-like deaminating enzyme</fullName>
    </submittedName>
</protein>
<keyword evidence="1" id="KW-0560">Oxidoreductase</keyword>
<reference evidence="3 4" key="1">
    <citation type="submission" date="2020-08" db="EMBL/GenBank/DDBJ databases">
        <title>Genomic Encyclopedia of Type Strains, Phase III (KMG-III): the genomes of soil and plant-associated and newly described type strains.</title>
        <authorList>
            <person name="Whitman W."/>
        </authorList>
    </citation>
    <scope>NUCLEOTIDE SEQUENCE [LARGE SCALE GENOMIC DNA]</scope>
    <source>
        <strain evidence="3 4">SFB5A</strain>
    </source>
</reference>
<evidence type="ECO:0000313" key="4">
    <source>
        <dbReference type="Proteomes" id="UP000582643"/>
    </source>
</evidence>
<gene>
    <name evidence="3" type="ORF">GGE06_008291</name>
</gene>
<dbReference type="GO" id="GO:0016491">
    <property type="term" value="F:oxidoreductase activity"/>
    <property type="evidence" value="ECO:0007669"/>
    <property type="project" value="UniProtKB-KW"/>
</dbReference>
<dbReference type="Gene3D" id="3.50.50.60">
    <property type="entry name" value="FAD/NAD(P)-binding domain"/>
    <property type="match status" value="1"/>
</dbReference>
<keyword evidence="4" id="KW-1185">Reference proteome</keyword>
<accession>A0A7W7XFW7</accession>
<organism evidence="3 4">
    <name type="scientific">Streptomyces nymphaeiformis</name>
    <dbReference type="NCBI Taxonomy" id="2663842"/>
    <lineage>
        <taxon>Bacteria</taxon>
        <taxon>Bacillati</taxon>
        <taxon>Actinomycetota</taxon>
        <taxon>Actinomycetes</taxon>
        <taxon>Kitasatosporales</taxon>
        <taxon>Streptomycetaceae</taxon>
        <taxon>Streptomyces</taxon>
    </lineage>
</organism>
<dbReference type="SUPFAM" id="SSF51905">
    <property type="entry name" value="FAD/NAD(P)-binding domain"/>
    <property type="match status" value="1"/>
</dbReference>
<evidence type="ECO:0000313" key="3">
    <source>
        <dbReference type="EMBL" id="MBB4987319.1"/>
    </source>
</evidence>
<feature type="domain" description="FAD dependent oxidoreductase" evidence="2">
    <location>
        <begin position="4"/>
        <end position="367"/>
    </location>
</feature>
<comment type="caution">
    <text evidence="3">The sequence shown here is derived from an EMBL/GenBank/DDBJ whole genome shotgun (WGS) entry which is preliminary data.</text>
</comment>
<dbReference type="Proteomes" id="UP000582643">
    <property type="component" value="Unassembled WGS sequence"/>
</dbReference>
<dbReference type="RefSeq" id="WP_184933188.1">
    <property type="nucleotide sequence ID" value="NZ_JACHJY010000020.1"/>
</dbReference>
<dbReference type="AlphaFoldDB" id="A0A7W7XFW7"/>
<dbReference type="EMBL" id="JACHJY010000020">
    <property type="protein sequence ID" value="MBB4987319.1"/>
    <property type="molecule type" value="Genomic_DNA"/>
</dbReference>
<name>A0A7W7XFW7_9ACTN</name>
<sequence length="477" mass="49764">MDVDVVVVGAGVLGGSIAYALARAEPGLRIVLSGRRGPGASQAAGAMLGVLGEVTAAGVRTRHGELRLGMAVEAAARWPAWRRAVREGAGAAAPADGYGTGTYILLNAASGPLDEAAFEAVRAAGARHGLPVEDSAVADVPAYRPLDNDRALRALFLPQERFLDARRWLRTLDTALRASPNVHRVGAGRLSPHGAGYELATRKGTFRAGRVVVAAGAWSGALLDGLDPELPVLPVVPAEGSAVTLRPTGPVPPVVLRTPNRAYACGLHAVPQADGSWYLGASTAPALHPGDAPTAGALRFLLDAGLGQLHHGLTSARVDRVHHGNRPVGLDGHPLLGNAGRPGLWVATGTHRDGLHASPLIAQELAAEVLGAAPSPWLAPWRPDRQPIADRTTADAVEEAAAHHAALAAESRMRPPLTGDWPGLLTDAYRHLMEQTYAHMPDGYVLPPELAPLGYEHGPALAKLAQAHLDRLANRRS</sequence>
<evidence type="ECO:0000256" key="1">
    <source>
        <dbReference type="ARBA" id="ARBA00023002"/>
    </source>
</evidence>
<proteinExistence type="predicted"/>
<dbReference type="InterPro" id="IPR036188">
    <property type="entry name" value="FAD/NAD-bd_sf"/>
</dbReference>
<dbReference type="PANTHER" id="PTHR13847">
    <property type="entry name" value="SARCOSINE DEHYDROGENASE-RELATED"/>
    <property type="match status" value="1"/>
</dbReference>